<dbReference type="PANTHER" id="PTHR21499">
    <property type="entry name" value="ASPARTATE KINASE"/>
    <property type="match status" value="1"/>
</dbReference>
<reference evidence="18 19" key="1">
    <citation type="submission" date="2024-11" db="EMBL/GenBank/DDBJ databases">
        <authorList>
            <person name="Heng Y.C."/>
            <person name="Lim A.C.H."/>
            <person name="Lee J.K.Y."/>
            <person name="Kittelmann S."/>
        </authorList>
    </citation>
    <scope>NUCLEOTIDE SEQUENCE [LARGE SCALE GENOMIC DNA]</scope>
    <source>
        <strain evidence="18 19">WILCCON 0269</strain>
    </source>
</reference>
<evidence type="ECO:0000259" key="16">
    <source>
        <dbReference type="Pfam" id="PF00696"/>
    </source>
</evidence>
<evidence type="ECO:0000256" key="10">
    <source>
        <dbReference type="ARBA" id="ARBA00022840"/>
    </source>
</evidence>
<dbReference type="Proteomes" id="UP001623660">
    <property type="component" value="Unassembled WGS sequence"/>
</dbReference>
<keyword evidence="12" id="KW-0457">Lysine biosynthesis</keyword>
<dbReference type="NCBIfam" id="TIGR00657">
    <property type="entry name" value="asp_kinases"/>
    <property type="match status" value="1"/>
</dbReference>
<dbReference type="Gene3D" id="3.40.1160.10">
    <property type="entry name" value="Acetylglutamate kinase-like"/>
    <property type="match status" value="1"/>
</dbReference>
<evidence type="ECO:0000256" key="5">
    <source>
        <dbReference type="ARBA" id="ARBA00010122"/>
    </source>
</evidence>
<dbReference type="Gene3D" id="3.30.2130.10">
    <property type="entry name" value="VC0802-like"/>
    <property type="match status" value="1"/>
</dbReference>
<evidence type="ECO:0000256" key="6">
    <source>
        <dbReference type="ARBA" id="ARBA00022605"/>
    </source>
</evidence>
<evidence type="ECO:0000256" key="2">
    <source>
        <dbReference type="ARBA" id="ARBA00004766"/>
    </source>
</evidence>
<dbReference type="InterPro" id="IPR045865">
    <property type="entry name" value="ACT-like_dom_sf"/>
</dbReference>
<dbReference type="EC" id="2.7.2.4" evidence="14"/>
<evidence type="ECO:0000256" key="14">
    <source>
        <dbReference type="RuleBase" id="RU003448"/>
    </source>
</evidence>
<dbReference type="RefSeq" id="WP_406792013.1">
    <property type="nucleotide sequence ID" value="NZ_JBJHZX010000013.1"/>
</dbReference>
<gene>
    <name evidence="18" type="primary">dapG</name>
    <name evidence="18" type="ORF">ACJDU8_10025</name>
</gene>
<organism evidence="18 19">
    <name type="scientific">Candidatus Clostridium eludens</name>
    <dbReference type="NCBI Taxonomy" id="3381663"/>
    <lineage>
        <taxon>Bacteria</taxon>
        <taxon>Bacillati</taxon>
        <taxon>Bacillota</taxon>
        <taxon>Clostridia</taxon>
        <taxon>Eubacteriales</taxon>
        <taxon>Clostridiaceae</taxon>
        <taxon>Clostridium</taxon>
    </lineage>
</organism>
<dbReference type="PIRSF" id="PIRSF000726">
    <property type="entry name" value="Asp_kin"/>
    <property type="match status" value="1"/>
</dbReference>
<sequence length="399" mass="43654">MRIIIQKFGGTSVSTHERREQVVNKILKAKDKGFLPVVVVSAMGRKGEPYATDTLLSLIKEDFKIKNPLGVDLLMSCGEIISTVILADELSKYNLKVVPLSGGQAGIITDNNYNNASILKVEKERLLGLLNEGKIPIIAGFQGISESGYTTTLGRGGSDVTAAILGVALNSESIEIYTDVDGIMTADPGIVSEAYLIEKISYNEVFQFADQGAKVIHPRAVKIAMSGNIPLIVKNTLNECKGTVITNSVTEDSSKIVNGITSMDNRVQVTVKYNKSKNAYNALFDELANNEISIDLINVFPDNQIFTIDNKDIEKLKIIIKDLNLEYSLIENCSKISLIGNGMRGIPGVMARILKTLYKEDIEVLQTADSHTTIWCLVKGSETIRAINALHKEFLLDVK</sequence>
<keyword evidence="10" id="KW-0067">ATP-binding</keyword>
<evidence type="ECO:0000256" key="15">
    <source>
        <dbReference type="RuleBase" id="RU004249"/>
    </source>
</evidence>
<dbReference type="GO" id="GO:0004072">
    <property type="term" value="F:aspartate kinase activity"/>
    <property type="evidence" value="ECO:0007669"/>
    <property type="project" value="UniProtKB-EC"/>
</dbReference>
<evidence type="ECO:0000259" key="17">
    <source>
        <dbReference type="Pfam" id="PF13840"/>
    </source>
</evidence>
<accession>A0ABW8SIQ8</accession>
<evidence type="ECO:0000256" key="9">
    <source>
        <dbReference type="ARBA" id="ARBA00022777"/>
    </source>
</evidence>
<comment type="pathway">
    <text evidence="4 15">Amino-acid biosynthesis; L-threonine biosynthesis; L-threonine from L-aspartate: step 1/5.</text>
</comment>
<protein>
    <recommendedName>
        <fullName evidence="14">Aspartokinase</fullName>
        <ecNumber evidence="14">2.7.2.4</ecNumber>
    </recommendedName>
</protein>
<dbReference type="InterPro" id="IPR005260">
    <property type="entry name" value="Asp_kin_monofn"/>
</dbReference>
<dbReference type="PANTHER" id="PTHR21499:SF3">
    <property type="entry name" value="ASPARTOKINASE"/>
    <property type="match status" value="1"/>
</dbReference>
<dbReference type="InterPro" id="IPR001048">
    <property type="entry name" value="Asp/Glu/Uridylate_kinase"/>
</dbReference>
<evidence type="ECO:0000256" key="7">
    <source>
        <dbReference type="ARBA" id="ARBA00022679"/>
    </source>
</evidence>
<proteinExistence type="inferred from homology"/>
<comment type="function">
    <text evidence="1">Catalyzes the phosphorylation of the beta-carboxyl group of aspartic acid with ATP to yield 4-phospho-L-aspartate, which is involved in the branched biosynthetic pathway leading to the biosynthesis of amino acids threonine, isoleucine and methionine.</text>
</comment>
<dbReference type="InterPro" id="IPR027795">
    <property type="entry name" value="CASTOR_ACT_dom"/>
</dbReference>
<dbReference type="CDD" id="cd04937">
    <property type="entry name" value="ACT_AKi-DapG-BS_2"/>
    <property type="match status" value="1"/>
</dbReference>
<keyword evidence="7 14" id="KW-0808">Transferase</keyword>
<keyword evidence="6 15" id="KW-0028">Amino-acid biosynthesis</keyword>
<dbReference type="SUPFAM" id="SSF53633">
    <property type="entry name" value="Carbamate kinase-like"/>
    <property type="match status" value="1"/>
</dbReference>
<comment type="pathway">
    <text evidence="2 15">Amino-acid biosynthesis; L-lysine biosynthesis via DAP pathway; (S)-tetrahydrodipicolinate from L-aspartate: step 1/4.</text>
</comment>
<dbReference type="InterPro" id="IPR036393">
    <property type="entry name" value="AceGlu_kinase-like_sf"/>
</dbReference>
<dbReference type="NCBIfam" id="NF006068">
    <property type="entry name" value="PRK08210.1"/>
    <property type="match status" value="1"/>
</dbReference>
<evidence type="ECO:0000256" key="12">
    <source>
        <dbReference type="ARBA" id="ARBA00023154"/>
    </source>
</evidence>
<dbReference type="InterPro" id="IPR018042">
    <property type="entry name" value="Aspartate_kinase_CS"/>
</dbReference>
<keyword evidence="9 14" id="KW-0418">Kinase</keyword>
<dbReference type="EMBL" id="JBJHZX010000013">
    <property type="protein sequence ID" value="MFL0195897.1"/>
    <property type="molecule type" value="Genomic_DNA"/>
</dbReference>
<dbReference type="Pfam" id="PF00696">
    <property type="entry name" value="AA_kinase"/>
    <property type="match status" value="1"/>
</dbReference>
<dbReference type="SUPFAM" id="SSF55021">
    <property type="entry name" value="ACT-like"/>
    <property type="match status" value="2"/>
</dbReference>
<comment type="similarity">
    <text evidence="5 14">Belongs to the aspartokinase family.</text>
</comment>
<dbReference type="PROSITE" id="PS00324">
    <property type="entry name" value="ASPARTOKINASE"/>
    <property type="match status" value="1"/>
</dbReference>
<evidence type="ECO:0000256" key="8">
    <source>
        <dbReference type="ARBA" id="ARBA00022741"/>
    </source>
</evidence>
<keyword evidence="19" id="KW-1185">Reference proteome</keyword>
<dbReference type="Pfam" id="PF13840">
    <property type="entry name" value="ACT_7"/>
    <property type="match status" value="1"/>
</dbReference>
<comment type="catalytic activity">
    <reaction evidence="13 14">
        <text>L-aspartate + ATP = 4-phospho-L-aspartate + ADP</text>
        <dbReference type="Rhea" id="RHEA:23776"/>
        <dbReference type="ChEBI" id="CHEBI:29991"/>
        <dbReference type="ChEBI" id="CHEBI:30616"/>
        <dbReference type="ChEBI" id="CHEBI:57535"/>
        <dbReference type="ChEBI" id="CHEBI:456216"/>
        <dbReference type="EC" id="2.7.2.4"/>
    </reaction>
</comment>
<evidence type="ECO:0000256" key="3">
    <source>
        <dbReference type="ARBA" id="ARBA00004986"/>
    </source>
</evidence>
<keyword evidence="11" id="KW-0220">Diaminopimelate biosynthesis</keyword>
<evidence type="ECO:0000313" key="18">
    <source>
        <dbReference type="EMBL" id="MFL0195897.1"/>
    </source>
</evidence>
<keyword evidence="8" id="KW-0547">Nucleotide-binding</keyword>
<evidence type="ECO:0000256" key="11">
    <source>
        <dbReference type="ARBA" id="ARBA00022915"/>
    </source>
</evidence>
<feature type="domain" description="CASTOR ACT" evidence="17">
    <location>
        <begin position="330"/>
        <end position="392"/>
    </location>
</feature>
<evidence type="ECO:0000313" key="19">
    <source>
        <dbReference type="Proteomes" id="UP001623660"/>
    </source>
</evidence>
<feature type="domain" description="Aspartate/glutamate/uridylate kinase" evidence="16">
    <location>
        <begin position="3"/>
        <end position="235"/>
    </location>
</feature>
<comment type="caution">
    <text evidence="18">The sequence shown here is derived from an EMBL/GenBank/DDBJ whole genome shotgun (WGS) entry which is preliminary data.</text>
</comment>
<evidence type="ECO:0000256" key="4">
    <source>
        <dbReference type="ARBA" id="ARBA00005139"/>
    </source>
</evidence>
<name>A0ABW8SIQ8_9CLOT</name>
<evidence type="ECO:0000256" key="13">
    <source>
        <dbReference type="ARBA" id="ARBA00047872"/>
    </source>
</evidence>
<evidence type="ECO:0000256" key="1">
    <source>
        <dbReference type="ARBA" id="ARBA00003121"/>
    </source>
</evidence>
<dbReference type="InterPro" id="IPR001341">
    <property type="entry name" value="Asp_kinase"/>
</dbReference>
<comment type="pathway">
    <text evidence="3 15">Amino-acid biosynthesis; L-methionine biosynthesis via de novo pathway; L-homoserine from L-aspartate: step 1/3.</text>
</comment>